<proteinExistence type="predicted"/>
<feature type="domain" description="Peptidase metallopeptidase" evidence="6">
    <location>
        <begin position="41"/>
        <end position="219"/>
    </location>
</feature>
<dbReference type="SUPFAM" id="SSF55486">
    <property type="entry name" value="Metalloproteases ('zincins'), catalytic domain"/>
    <property type="match status" value="1"/>
</dbReference>
<dbReference type="Gene3D" id="2.60.40.10">
    <property type="entry name" value="Immunoglobulins"/>
    <property type="match status" value="1"/>
</dbReference>
<sequence>MSHAASHRFTRQMLWLLILLFAPLPALAESYYQPYLGISSGFGRWNTTIHWVYNPTNAPPLFQDSAKVVAMLQETMAEWEGACGVKFSYAGTDATIQDISTDQKVSVIWGNANGAAAYAGPSRNSWTSSNDSSDRALGYDPYTDGSVVISNTLDWSQDGNLSTTQAERSFKRVILHEIGHLIGLGHSDNPVSLMYANPYNEISHLMADDKAAALALYGPSANPTTAATYSPPTATVNLFTGSKLTKSAASGAQSDLTTAITNATADTDYLWLYIDYQWYTAKAVEIIVVDPYGYTIQEKTGNLNCTNTGGGGYSCSGAYQGIGYAGALKKVPGTYKVYVLDNNQVAASHTFTVSSDPAWNKPPSATLSFDKTSGLAPLTVSGTVQATDPENNAISVTWHIPGVGARTVSNFTGSASQSMLFTTPGQYVIHVALNDNSARYTGASLDYGSTSDAGEGPRLVLRQVITVTDSTSVTTSKLDVDQDGSVSSSDGLMILRRLTGADVIVNDLGIAESRNDTIRAIIDALTADKTLDVDQSGTVTSSDGLLILRRLTGGDVLINDLGIAESGNVTIRGLIDQLSGK</sequence>
<dbReference type="PANTHER" id="PTHR10201:SF323">
    <property type="entry name" value="MATRIX METALLOPROTEINASE-21"/>
    <property type="match status" value="1"/>
</dbReference>
<keyword evidence="2" id="KW-0479">Metal-binding</keyword>
<dbReference type="InterPro" id="IPR013783">
    <property type="entry name" value="Ig-like_fold"/>
</dbReference>
<keyword evidence="3" id="KW-0378">Hydrolase</keyword>
<dbReference type="SMART" id="SM00235">
    <property type="entry name" value="ZnMc"/>
    <property type="match status" value="1"/>
</dbReference>
<dbReference type="Pfam" id="PF00413">
    <property type="entry name" value="Peptidase_M10"/>
    <property type="match status" value="1"/>
</dbReference>
<dbReference type="Proteomes" id="UP001628193">
    <property type="component" value="Unassembled WGS sequence"/>
</dbReference>
<comment type="caution">
    <text evidence="7">The sequence shown here is derived from an EMBL/GenBank/DDBJ whole genome shotgun (WGS) entry which is preliminary data.</text>
</comment>
<keyword evidence="1" id="KW-0645">Protease</keyword>
<dbReference type="Gene3D" id="1.10.1330.10">
    <property type="entry name" value="Dockerin domain"/>
    <property type="match status" value="1"/>
</dbReference>
<keyword evidence="5" id="KW-0482">Metalloprotease</keyword>
<dbReference type="InterPro" id="IPR024079">
    <property type="entry name" value="MetalloPept_cat_dom_sf"/>
</dbReference>
<accession>A0ABQ0CDI3</accession>
<dbReference type="PRINTS" id="PR00138">
    <property type="entry name" value="MATRIXIN"/>
</dbReference>
<keyword evidence="4" id="KW-0862">Zinc</keyword>
<dbReference type="InterPro" id="IPR021190">
    <property type="entry name" value="Pept_M10A"/>
</dbReference>
<name>A0ABQ0CDI3_9PROT</name>
<dbReference type="RefSeq" id="WP_420906651.1">
    <property type="nucleotide sequence ID" value="NZ_BAAFGK010000005.1"/>
</dbReference>
<protein>
    <recommendedName>
        <fullName evidence="6">Peptidase metallopeptidase domain-containing protein</fullName>
    </recommendedName>
</protein>
<evidence type="ECO:0000256" key="2">
    <source>
        <dbReference type="ARBA" id="ARBA00022723"/>
    </source>
</evidence>
<evidence type="ECO:0000313" key="8">
    <source>
        <dbReference type="Proteomes" id="UP001628193"/>
    </source>
</evidence>
<dbReference type="InterPro" id="IPR036439">
    <property type="entry name" value="Dockerin_dom_sf"/>
</dbReference>
<dbReference type="EMBL" id="BAAFGK010000005">
    <property type="protein sequence ID" value="GAB0058934.1"/>
    <property type="molecule type" value="Genomic_DNA"/>
</dbReference>
<keyword evidence="8" id="KW-1185">Reference proteome</keyword>
<evidence type="ECO:0000256" key="4">
    <source>
        <dbReference type="ARBA" id="ARBA00022833"/>
    </source>
</evidence>
<dbReference type="InterPro" id="IPR001818">
    <property type="entry name" value="Pept_M10_metallopeptidase"/>
</dbReference>
<reference evidence="7 8" key="1">
    <citation type="submission" date="2024-09" db="EMBL/GenBank/DDBJ databases">
        <title>Draft genome sequence of Candidatus Magnetaquicoccaceae bacterium FCR-1.</title>
        <authorList>
            <person name="Shimoshige H."/>
            <person name="Shimamura S."/>
            <person name="Taoka A."/>
            <person name="Kobayashi H."/>
            <person name="Maekawa T."/>
        </authorList>
    </citation>
    <scope>NUCLEOTIDE SEQUENCE [LARGE SCALE GENOMIC DNA]</scope>
    <source>
        <strain evidence="7 8">FCR-1</strain>
    </source>
</reference>
<organism evidence="7 8">
    <name type="scientific">Candidatus Magnetaquiglobus chichijimensis</name>
    <dbReference type="NCBI Taxonomy" id="3141448"/>
    <lineage>
        <taxon>Bacteria</taxon>
        <taxon>Pseudomonadati</taxon>
        <taxon>Pseudomonadota</taxon>
        <taxon>Magnetococcia</taxon>
        <taxon>Magnetococcales</taxon>
        <taxon>Candidatus Magnetaquicoccaceae</taxon>
        <taxon>Candidatus Magnetaquiglobus</taxon>
    </lineage>
</organism>
<dbReference type="SUPFAM" id="SSF49299">
    <property type="entry name" value="PKD domain"/>
    <property type="match status" value="1"/>
</dbReference>
<evidence type="ECO:0000256" key="5">
    <source>
        <dbReference type="ARBA" id="ARBA00023049"/>
    </source>
</evidence>
<evidence type="ECO:0000256" key="3">
    <source>
        <dbReference type="ARBA" id="ARBA00022801"/>
    </source>
</evidence>
<dbReference type="Gene3D" id="3.40.390.10">
    <property type="entry name" value="Collagenase (Catalytic Domain)"/>
    <property type="match status" value="1"/>
</dbReference>
<evidence type="ECO:0000256" key="1">
    <source>
        <dbReference type="ARBA" id="ARBA00022670"/>
    </source>
</evidence>
<gene>
    <name evidence="7" type="ORF">SIID45300_03294</name>
</gene>
<dbReference type="PANTHER" id="PTHR10201">
    <property type="entry name" value="MATRIX METALLOPROTEINASE"/>
    <property type="match status" value="1"/>
</dbReference>
<evidence type="ECO:0000313" key="7">
    <source>
        <dbReference type="EMBL" id="GAB0058934.1"/>
    </source>
</evidence>
<dbReference type="InterPro" id="IPR006026">
    <property type="entry name" value="Peptidase_Metallo"/>
</dbReference>
<dbReference type="InterPro" id="IPR035986">
    <property type="entry name" value="PKD_dom_sf"/>
</dbReference>
<evidence type="ECO:0000259" key="6">
    <source>
        <dbReference type="SMART" id="SM00235"/>
    </source>
</evidence>